<proteinExistence type="predicted"/>
<accession>A0A090D1H7</accession>
<dbReference type="EMBL" id="CCEJ010000004">
    <property type="protein sequence ID" value="CDR33830.1"/>
    <property type="molecule type" value="Genomic_DNA"/>
</dbReference>
<gene>
    <name evidence="5" type="ORF">CSEC_1003</name>
</gene>
<protein>
    <recommendedName>
        <fullName evidence="2">Chemotaxis protein CheW</fullName>
    </recommendedName>
</protein>
<dbReference type="InterPro" id="IPR039315">
    <property type="entry name" value="CheW"/>
</dbReference>
<evidence type="ECO:0000259" key="4">
    <source>
        <dbReference type="PROSITE" id="PS50851"/>
    </source>
</evidence>
<dbReference type="Proteomes" id="UP000031552">
    <property type="component" value="Unassembled WGS sequence"/>
</dbReference>
<dbReference type="PANTHER" id="PTHR22617:SF45">
    <property type="entry name" value="CHEMOTAXIS PROTEIN CHEW"/>
    <property type="match status" value="1"/>
</dbReference>
<dbReference type="eggNOG" id="COG0835">
    <property type="taxonomic scope" value="Bacteria"/>
</dbReference>
<sequence length="189" mass="21644">MSKQKKEEGASSKNLFSKQLTEAFLQEFTLKVKEKEEASFAPHQISYFIFKLQTKWFGLKAHIIQEVLNRRSTHSIPFRPSPVLKGIINVSGQLKIYIDLETVLGLEADKQNKNDKNIKFILIGEAPSDWVFSSYEVLGVFEISEEKIKASSEEFEFSHYLLGKTHIDKNEVFLIDETKLLESLSLTVG</sequence>
<keyword evidence="3" id="KW-0963">Cytoplasm</keyword>
<comment type="caution">
    <text evidence="5">The sequence shown here is derived from an EMBL/GenBank/DDBJ whole genome shotgun (WGS) entry which is preliminary data.</text>
</comment>
<dbReference type="InterPro" id="IPR036061">
    <property type="entry name" value="CheW-like_dom_sf"/>
</dbReference>
<dbReference type="Gene3D" id="2.40.50.180">
    <property type="entry name" value="CheA-289, Domain 4"/>
    <property type="match status" value="1"/>
</dbReference>
<dbReference type="PANTHER" id="PTHR22617">
    <property type="entry name" value="CHEMOTAXIS SENSOR HISTIDINE KINASE-RELATED"/>
    <property type="match status" value="1"/>
</dbReference>
<dbReference type="GO" id="GO:0005829">
    <property type="term" value="C:cytosol"/>
    <property type="evidence" value="ECO:0007669"/>
    <property type="project" value="TreeGrafter"/>
</dbReference>
<evidence type="ECO:0000256" key="2">
    <source>
        <dbReference type="ARBA" id="ARBA00021483"/>
    </source>
</evidence>
<evidence type="ECO:0000313" key="5">
    <source>
        <dbReference type="EMBL" id="CDR33830.1"/>
    </source>
</evidence>
<dbReference type="PROSITE" id="PS50851">
    <property type="entry name" value="CHEW"/>
    <property type="match status" value="1"/>
</dbReference>
<evidence type="ECO:0000256" key="1">
    <source>
        <dbReference type="ARBA" id="ARBA00004496"/>
    </source>
</evidence>
<name>A0A090D1H7_9BACT</name>
<evidence type="ECO:0000256" key="3">
    <source>
        <dbReference type="ARBA" id="ARBA00022490"/>
    </source>
</evidence>
<reference evidence="5" key="2">
    <citation type="submission" date="2014-09" db="EMBL/GenBank/DDBJ databases">
        <title>Criblamydia sequanensis harbors a mega-plasmid encoding arsenite resistance.</title>
        <authorList>
            <person name="Bertelli C."/>
            <person name="Goesmann A."/>
            <person name="Greub G."/>
        </authorList>
    </citation>
    <scope>NUCLEOTIDE SEQUENCE [LARGE SCALE GENOMIC DNA]</scope>
    <source>
        <strain evidence="5">CRIB-18</strain>
    </source>
</reference>
<dbReference type="AlphaFoldDB" id="A0A090D1H7"/>
<keyword evidence="6" id="KW-1185">Reference proteome</keyword>
<dbReference type="Gene3D" id="2.30.30.40">
    <property type="entry name" value="SH3 Domains"/>
    <property type="match status" value="1"/>
</dbReference>
<dbReference type="SUPFAM" id="SSF50341">
    <property type="entry name" value="CheW-like"/>
    <property type="match status" value="1"/>
</dbReference>
<dbReference type="GO" id="GO:0006935">
    <property type="term" value="P:chemotaxis"/>
    <property type="evidence" value="ECO:0007669"/>
    <property type="project" value="InterPro"/>
</dbReference>
<dbReference type="STRING" id="1437425.CSEC_1003"/>
<dbReference type="GO" id="GO:0007165">
    <property type="term" value="P:signal transduction"/>
    <property type="evidence" value="ECO:0007669"/>
    <property type="project" value="InterPro"/>
</dbReference>
<organism evidence="5 6">
    <name type="scientific">Candidatus Criblamydia sequanensis CRIB-18</name>
    <dbReference type="NCBI Taxonomy" id="1437425"/>
    <lineage>
        <taxon>Bacteria</taxon>
        <taxon>Pseudomonadati</taxon>
        <taxon>Chlamydiota</taxon>
        <taxon>Chlamydiia</taxon>
        <taxon>Parachlamydiales</taxon>
        <taxon>Candidatus Criblamydiaceae</taxon>
        <taxon>Candidatus Criblamydia</taxon>
    </lineage>
</organism>
<dbReference type="Pfam" id="PF01584">
    <property type="entry name" value="CheW"/>
    <property type="match status" value="1"/>
</dbReference>
<dbReference type="OrthoDB" id="21516at2"/>
<dbReference type="RefSeq" id="WP_041017372.1">
    <property type="nucleotide sequence ID" value="NZ_CCEJ010000004.1"/>
</dbReference>
<reference evidence="5" key="1">
    <citation type="submission" date="2013-12" db="EMBL/GenBank/DDBJ databases">
        <authorList>
            <person name="Linke B."/>
        </authorList>
    </citation>
    <scope>NUCLEOTIDE SEQUENCE [LARGE SCALE GENOMIC DNA]</scope>
    <source>
        <strain evidence="5">CRIB-18</strain>
    </source>
</reference>
<evidence type="ECO:0000313" key="6">
    <source>
        <dbReference type="Proteomes" id="UP000031552"/>
    </source>
</evidence>
<comment type="subcellular location">
    <subcellularLocation>
        <location evidence="1">Cytoplasm</location>
    </subcellularLocation>
</comment>
<feature type="domain" description="CheW-like" evidence="4">
    <location>
        <begin position="44"/>
        <end position="186"/>
    </location>
</feature>
<dbReference type="InterPro" id="IPR002545">
    <property type="entry name" value="CheW-lke_dom"/>
</dbReference>